<gene>
    <name evidence="2" type="ORF">R3W88_027061</name>
</gene>
<evidence type="ECO:0000313" key="3">
    <source>
        <dbReference type="Proteomes" id="UP001311915"/>
    </source>
</evidence>
<dbReference type="AlphaFoldDB" id="A0AAV9LF16"/>
<proteinExistence type="predicted"/>
<sequence>MPTRPPSYDHNSKFSFNDNDEESDENQVNKDDDLYRSTFTISTEIHYYTTSNSIVIWRRFQTPPKSIRVSLRKLFMDDCETAS</sequence>
<protein>
    <submittedName>
        <fullName evidence="2">Uncharacterized protein</fullName>
    </submittedName>
</protein>
<name>A0AAV9LF16_9SOLN</name>
<organism evidence="2 3">
    <name type="scientific">Solanum pinnatisectum</name>
    <name type="common">tansyleaf nightshade</name>
    <dbReference type="NCBI Taxonomy" id="50273"/>
    <lineage>
        <taxon>Eukaryota</taxon>
        <taxon>Viridiplantae</taxon>
        <taxon>Streptophyta</taxon>
        <taxon>Embryophyta</taxon>
        <taxon>Tracheophyta</taxon>
        <taxon>Spermatophyta</taxon>
        <taxon>Magnoliopsida</taxon>
        <taxon>eudicotyledons</taxon>
        <taxon>Gunneridae</taxon>
        <taxon>Pentapetalae</taxon>
        <taxon>asterids</taxon>
        <taxon>lamiids</taxon>
        <taxon>Solanales</taxon>
        <taxon>Solanaceae</taxon>
        <taxon>Solanoideae</taxon>
        <taxon>Solaneae</taxon>
        <taxon>Solanum</taxon>
    </lineage>
</organism>
<dbReference type="Proteomes" id="UP001311915">
    <property type="component" value="Unassembled WGS sequence"/>
</dbReference>
<dbReference type="EMBL" id="JAWPEI010000006">
    <property type="protein sequence ID" value="KAK4724282.1"/>
    <property type="molecule type" value="Genomic_DNA"/>
</dbReference>
<evidence type="ECO:0000256" key="1">
    <source>
        <dbReference type="SAM" id="MobiDB-lite"/>
    </source>
</evidence>
<accession>A0AAV9LF16</accession>
<keyword evidence="3" id="KW-1185">Reference proteome</keyword>
<reference evidence="2 3" key="1">
    <citation type="submission" date="2023-10" db="EMBL/GenBank/DDBJ databases">
        <title>Genome-Wide Identification Analysis in wild type Solanum Pinnatisectum Reveals Some Genes Defensing Phytophthora Infestans.</title>
        <authorList>
            <person name="Sun C."/>
        </authorList>
    </citation>
    <scope>NUCLEOTIDE SEQUENCE [LARGE SCALE GENOMIC DNA]</scope>
    <source>
        <strain evidence="2">LQN</strain>
        <tissue evidence="2">Leaf</tissue>
    </source>
</reference>
<comment type="caution">
    <text evidence="2">The sequence shown here is derived from an EMBL/GenBank/DDBJ whole genome shotgun (WGS) entry which is preliminary data.</text>
</comment>
<feature type="region of interest" description="Disordered" evidence="1">
    <location>
        <begin position="1"/>
        <end position="31"/>
    </location>
</feature>
<evidence type="ECO:0000313" key="2">
    <source>
        <dbReference type="EMBL" id="KAK4724282.1"/>
    </source>
</evidence>